<accession>A2DR14</accession>
<dbReference type="KEGG" id="tva:4775122"/>
<dbReference type="SMR" id="A2DR14"/>
<dbReference type="EMBL" id="DS113234">
    <property type="protein sequence ID" value="EAY17113.1"/>
    <property type="molecule type" value="Genomic_DNA"/>
</dbReference>
<dbReference type="Proteomes" id="UP000001542">
    <property type="component" value="Unassembled WGS sequence"/>
</dbReference>
<organism evidence="1 2">
    <name type="scientific">Trichomonas vaginalis (strain ATCC PRA-98 / G3)</name>
    <dbReference type="NCBI Taxonomy" id="412133"/>
    <lineage>
        <taxon>Eukaryota</taxon>
        <taxon>Metamonada</taxon>
        <taxon>Parabasalia</taxon>
        <taxon>Trichomonadida</taxon>
        <taxon>Trichomonadidae</taxon>
        <taxon>Trichomonas</taxon>
    </lineage>
</organism>
<dbReference type="InterPro" id="IPR008979">
    <property type="entry name" value="Galactose-bd-like_sf"/>
</dbReference>
<dbReference type="InParanoid" id="A2DR14"/>
<keyword evidence="2" id="KW-1185">Reference proteome</keyword>
<reference evidence="1" key="2">
    <citation type="journal article" date="2007" name="Science">
        <title>Draft genome sequence of the sexually transmitted pathogen Trichomonas vaginalis.</title>
        <authorList>
            <person name="Carlton J.M."/>
            <person name="Hirt R.P."/>
            <person name="Silva J.C."/>
            <person name="Delcher A.L."/>
            <person name="Schatz M."/>
            <person name="Zhao Q."/>
            <person name="Wortman J.R."/>
            <person name="Bidwell S.L."/>
            <person name="Alsmark U.C.M."/>
            <person name="Besteiro S."/>
            <person name="Sicheritz-Ponten T."/>
            <person name="Noel C.J."/>
            <person name="Dacks J.B."/>
            <person name="Foster P.G."/>
            <person name="Simillion C."/>
            <person name="Van de Peer Y."/>
            <person name="Miranda-Saavedra D."/>
            <person name="Barton G.J."/>
            <person name="Westrop G.D."/>
            <person name="Mueller S."/>
            <person name="Dessi D."/>
            <person name="Fiori P.L."/>
            <person name="Ren Q."/>
            <person name="Paulsen I."/>
            <person name="Zhang H."/>
            <person name="Bastida-Corcuera F.D."/>
            <person name="Simoes-Barbosa A."/>
            <person name="Brown M.T."/>
            <person name="Hayes R.D."/>
            <person name="Mukherjee M."/>
            <person name="Okumura C.Y."/>
            <person name="Schneider R."/>
            <person name="Smith A.J."/>
            <person name="Vanacova S."/>
            <person name="Villalvazo M."/>
            <person name="Haas B.J."/>
            <person name="Pertea M."/>
            <person name="Feldblyum T.V."/>
            <person name="Utterback T.R."/>
            <person name="Shu C.L."/>
            <person name="Osoegawa K."/>
            <person name="de Jong P.J."/>
            <person name="Hrdy I."/>
            <person name="Horvathova L."/>
            <person name="Zubacova Z."/>
            <person name="Dolezal P."/>
            <person name="Malik S.B."/>
            <person name="Logsdon J.M. Jr."/>
            <person name="Henze K."/>
            <person name="Gupta A."/>
            <person name="Wang C.C."/>
            <person name="Dunne R.L."/>
            <person name="Upcroft J.A."/>
            <person name="Upcroft P."/>
            <person name="White O."/>
            <person name="Salzberg S.L."/>
            <person name="Tang P."/>
            <person name="Chiu C.-H."/>
            <person name="Lee Y.-S."/>
            <person name="Embley T.M."/>
            <person name="Coombs G.H."/>
            <person name="Mottram J.C."/>
            <person name="Tachezy J."/>
            <person name="Fraser-Liggett C.M."/>
            <person name="Johnson P.J."/>
        </authorList>
    </citation>
    <scope>NUCLEOTIDE SEQUENCE [LARGE SCALE GENOMIC DNA]</scope>
    <source>
        <strain evidence="1">G3</strain>
    </source>
</reference>
<dbReference type="RefSeq" id="XP_001329336.1">
    <property type="nucleotide sequence ID" value="XM_001329301.1"/>
</dbReference>
<gene>
    <name evidence="1" type="ORF">TVAG_303320</name>
</gene>
<evidence type="ECO:0000313" key="2">
    <source>
        <dbReference type="Proteomes" id="UP000001542"/>
    </source>
</evidence>
<reference evidence="1" key="1">
    <citation type="submission" date="2006-10" db="EMBL/GenBank/DDBJ databases">
        <authorList>
            <person name="Amadeo P."/>
            <person name="Zhao Q."/>
            <person name="Wortman J."/>
            <person name="Fraser-Liggett C."/>
            <person name="Carlton J."/>
        </authorList>
    </citation>
    <scope>NUCLEOTIDE SEQUENCE</scope>
    <source>
        <strain evidence="1">G3</strain>
    </source>
</reference>
<dbReference type="VEuPathDB" id="TrichDB:TVAGG3_0694540"/>
<proteinExistence type="predicted"/>
<dbReference type="AlphaFoldDB" id="A2DR14"/>
<dbReference type="Gene3D" id="2.60.120.260">
    <property type="entry name" value="Galactose-binding domain-like"/>
    <property type="match status" value="1"/>
</dbReference>
<evidence type="ECO:0008006" key="3">
    <source>
        <dbReference type="Google" id="ProtNLM"/>
    </source>
</evidence>
<protein>
    <recommendedName>
        <fullName evidence="3">F5/8 type C domain-containing protein</fullName>
    </recommendedName>
</protein>
<sequence>MNEYVKTDKLWESMWKFYKSNIKIITPISNYHRTMHIECNPGNPLKGLWSFLKDFAHGQEILNIYVKASKPDLLNINNTNERTTGINDYFYFELINARFSVEGYSIKTGKNQSGDYHHWGNSVKFSIEGSQDGAYWAEIDTSIDRTNNSSTVYTFKCKNVSDKYKYLRLYYKSGSGNNLGLYNIEFFGFLTWEKN</sequence>
<dbReference type="VEuPathDB" id="TrichDB:TVAG_303320"/>
<evidence type="ECO:0000313" key="1">
    <source>
        <dbReference type="EMBL" id="EAY17113.1"/>
    </source>
</evidence>
<name>A2DR14_TRIV3</name>
<dbReference type="SUPFAM" id="SSF49785">
    <property type="entry name" value="Galactose-binding domain-like"/>
    <property type="match status" value="1"/>
</dbReference>